<organism evidence="2 3">
    <name type="scientific">Polyplax serrata</name>
    <name type="common">Common mouse louse</name>
    <dbReference type="NCBI Taxonomy" id="468196"/>
    <lineage>
        <taxon>Eukaryota</taxon>
        <taxon>Metazoa</taxon>
        <taxon>Ecdysozoa</taxon>
        <taxon>Arthropoda</taxon>
        <taxon>Hexapoda</taxon>
        <taxon>Insecta</taxon>
        <taxon>Pterygota</taxon>
        <taxon>Neoptera</taxon>
        <taxon>Paraneoptera</taxon>
        <taxon>Psocodea</taxon>
        <taxon>Troctomorpha</taxon>
        <taxon>Phthiraptera</taxon>
        <taxon>Anoplura</taxon>
        <taxon>Polyplacidae</taxon>
        <taxon>Polyplax</taxon>
    </lineage>
</organism>
<feature type="compositionally biased region" description="Basic and acidic residues" evidence="1">
    <location>
        <begin position="466"/>
        <end position="479"/>
    </location>
</feature>
<keyword evidence="3" id="KW-1185">Reference proteome</keyword>
<evidence type="ECO:0000256" key="1">
    <source>
        <dbReference type="SAM" id="MobiDB-lite"/>
    </source>
</evidence>
<feature type="region of interest" description="Disordered" evidence="1">
    <location>
        <begin position="433"/>
        <end position="479"/>
    </location>
</feature>
<sequence>MSYLPRMSKTYKEPQAMQILDEVEEIKASIGIQPASSLANDKTYNPQIALKHYKYHPHPLPVLPGPSVMDEINENELHREASKLKRSQSKISELSKVDSNISYEPDQQVVDSRLAPLADTKEPENDQLEEEHLKRPSSKRNSVTKTSKVSISRKKSSRFNIDKKREAASKQTVNICLVQTDVPDSLIAPQKDQQLKNSNQPETSNFKGETTVAHCSNPFRFGRQLGSKDSVHRSVQCTIYGSSDKTYVIPQNINVLLKTLALLLHEVNKDDQMSSVSQEGKRIMTQVQLILADLCNQTADRDFGFDVTYSDSKRVEKLLNDLEKYITGIYGPKSQFTSRDESLKKVYLQLKMKELELGIIQDQIMERDSLRLTEIDLKGSDMKNPEVTLQNKRLESEQLLAEIEFSGIELKKYQKALAEADWDIKLGHEQMTTMRRSTGSKSRTDMLGRRPSSHKFGFDGSAKGGRGKELEEMRARKKA</sequence>
<comment type="caution">
    <text evidence="2">The sequence shown here is derived from an EMBL/GenBank/DDBJ whole genome shotgun (WGS) entry which is preliminary data.</text>
</comment>
<feature type="compositionally biased region" description="Basic and acidic residues" evidence="1">
    <location>
        <begin position="119"/>
        <end position="134"/>
    </location>
</feature>
<gene>
    <name evidence="2" type="ORF">RUM44_002278</name>
</gene>
<feature type="compositionally biased region" description="Polar residues" evidence="1">
    <location>
        <begin position="191"/>
        <end position="208"/>
    </location>
</feature>
<proteinExistence type="predicted"/>
<evidence type="ECO:0000313" key="2">
    <source>
        <dbReference type="EMBL" id="KAK6622467.1"/>
    </source>
</evidence>
<name>A0ABR1AMG4_POLSC</name>
<feature type="region of interest" description="Disordered" evidence="1">
    <location>
        <begin position="109"/>
        <end position="158"/>
    </location>
</feature>
<dbReference type="EMBL" id="JAWJWF010000047">
    <property type="protein sequence ID" value="KAK6622467.1"/>
    <property type="molecule type" value="Genomic_DNA"/>
</dbReference>
<reference evidence="2 3" key="1">
    <citation type="submission" date="2023-09" db="EMBL/GenBank/DDBJ databases">
        <title>Genomes of two closely related lineages of the louse Polyplax serrata with different host specificities.</title>
        <authorList>
            <person name="Martinu J."/>
            <person name="Tarabai H."/>
            <person name="Stefka J."/>
            <person name="Hypsa V."/>
        </authorList>
    </citation>
    <scope>NUCLEOTIDE SEQUENCE [LARGE SCALE GENOMIC DNA]</scope>
    <source>
        <strain evidence="2">98ZLc_SE</strain>
    </source>
</reference>
<evidence type="ECO:0000313" key="3">
    <source>
        <dbReference type="Proteomes" id="UP001359485"/>
    </source>
</evidence>
<protein>
    <submittedName>
        <fullName evidence="2">Uncharacterized protein</fullName>
    </submittedName>
</protein>
<dbReference type="Proteomes" id="UP001359485">
    <property type="component" value="Unassembled WGS sequence"/>
</dbReference>
<feature type="region of interest" description="Disordered" evidence="1">
    <location>
        <begin position="189"/>
        <end position="209"/>
    </location>
</feature>
<accession>A0ABR1AMG4</accession>